<proteinExistence type="predicted"/>
<dbReference type="Proteomes" id="UP000032545">
    <property type="component" value="Unassembled WGS sequence"/>
</dbReference>
<keyword evidence="2" id="KW-0472">Membrane</keyword>
<reference evidence="3 4" key="2">
    <citation type="journal article" date="2016" name="Genome Announc.">
        <title>Permanent Draft Genome Sequences for Two Variants of Frankia sp. Strain CpI1, the First Frankia Strain Isolated from Root Nodules of Comptonia peregrina.</title>
        <authorList>
            <person name="Oshone R."/>
            <person name="Hurst S.G.IV."/>
            <person name="Abebe-Akele F."/>
            <person name="Simpson S."/>
            <person name="Morris K."/>
            <person name="Thomas W.K."/>
            <person name="Tisa L.S."/>
        </authorList>
    </citation>
    <scope>NUCLEOTIDE SEQUENCE [LARGE SCALE GENOMIC DNA]</scope>
    <source>
        <strain evidence="4">CpI1-S</strain>
    </source>
</reference>
<keyword evidence="3" id="KW-0808">Transferase</keyword>
<dbReference type="PANTHER" id="PTHR43646:SF3">
    <property type="entry name" value="SLR1566 PROTEIN"/>
    <property type="match status" value="1"/>
</dbReference>
<keyword evidence="4" id="KW-1185">Reference proteome</keyword>
<dbReference type="PATRIC" id="fig|1502723.3.peg.6620"/>
<dbReference type="InterPro" id="IPR029044">
    <property type="entry name" value="Nucleotide-diphossugar_trans"/>
</dbReference>
<feature type="transmembrane region" description="Helical" evidence="2">
    <location>
        <begin position="78"/>
        <end position="101"/>
    </location>
</feature>
<dbReference type="GO" id="GO:0016740">
    <property type="term" value="F:transferase activity"/>
    <property type="evidence" value="ECO:0007669"/>
    <property type="project" value="UniProtKB-KW"/>
</dbReference>
<name>A0A0D8BIF5_9ACTN</name>
<protein>
    <submittedName>
        <fullName evidence="3">Hopene-associated glycosyltransferase HpnB</fullName>
    </submittedName>
</protein>
<feature type="region of interest" description="Disordered" evidence="1">
    <location>
        <begin position="532"/>
        <end position="596"/>
    </location>
</feature>
<dbReference type="Pfam" id="PF13641">
    <property type="entry name" value="Glyco_tranf_2_3"/>
    <property type="match status" value="1"/>
</dbReference>
<dbReference type="AlphaFoldDB" id="A0A0D8BIF5"/>
<keyword evidence="2" id="KW-1133">Transmembrane helix</keyword>
<reference evidence="4" key="1">
    <citation type="submission" date="2015-02" db="EMBL/GenBank/DDBJ databases">
        <title>Draft Genome of Frankia sp. CpI1-S.</title>
        <authorList>
            <person name="Oshone R.T."/>
            <person name="Ngom M."/>
            <person name="Ghodhbane-Gtari F."/>
            <person name="Gtari M."/>
            <person name="Morris K."/>
            <person name="Thomas K."/>
            <person name="Sen A."/>
            <person name="Tisa L.S."/>
        </authorList>
    </citation>
    <scope>NUCLEOTIDE SEQUENCE [LARGE SCALE GENOMIC DNA]</scope>
    <source>
        <strain evidence="4">CpI1-S</strain>
    </source>
</reference>
<comment type="caution">
    <text evidence="3">The sequence shown here is derived from an EMBL/GenBank/DDBJ whole genome shotgun (WGS) entry which is preliminary data.</text>
</comment>
<feature type="compositionally biased region" description="Low complexity" evidence="1">
    <location>
        <begin position="474"/>
        <end position="490"/>
    </location>
</feature>
<evidence type="ECO:0000256" key="2">
    <source>
        <dbReference type="SAM" id="Phobius"/>
    </source>
</evidence>
<feature type="compositionally biased region" description="Low complexity" evidence="1">
    <location>
        <begin position="532"/>
        <end position="541"/>
    </location>
</feature>
<sequence>MVDGSGPIAFAQRRVPVLDGASSLLSGPIPRCARRSAPAARPPRPRRTYRGRKVLNTQLPHSSDARTTHVAASLSVTVLQWIALASLLAWLYLAVGHGFFWRTDQRLPARQAPPSWPSVAIIIPARDEADVLPVTLPTLLAQDYPGPVRLILVDDGSTDGTTEVARALAEEAARNGHTGVSAAVTASTEPPPGWTGKLWALRRGVDCAGDAEFLLLTDADIAHDPGSLTSLVASARTHGLDMVSQMAVLRAETAWERVIVPAFVYFFAMLYPFRWSNRPRSRVAAAAGGCSLVRREALLAAGGLAEVRGAVIDDVAIARIIKRSGGRTWLGLAEQVHSRRPYPRLADLWKMVSRSAYAQLRHSPLLLLGTVLGMSLVFVVPVVATVAGLAAGDSTTAIIGAVAWVIMTLSYVPMIRYYRQPVPAALLLPGVAVLYLGMTLDSARLKRAGRGAAWKGRTYDDHGTPSADRLSSDAATPATAPSVPAPSVAAQSTAVPTATVAPAAAPPATAAPAEASLAAAGPVAAVASPGPGATIPAAAGPVEPPRDPWNDGFSRSSPRPGRTDEPRREDAARAVPAPGGAQSQARADDRPPGAGR</sequence>
<dbReference type="NCBIfam" id="TIGR03469">
    <property type="entry name" value="HpnB"/>
    <property type="match status" value="1"/>
</dbReference>
<feature type="region of interest" description="Disordered" evidence="1">
    <location>
        <begin position="455"/>
        <end position="490"/>
    </location>
</feature>
<feature type="transmembrane region" description="Helical" evidence="2">
    <location>
        <begin position="421"/>
        <end position="440"/>
    </location>
</feature>
<organism evidence="3 4">
    <name type="scientific">Frankia torreyi</name>
    <dbReference type="NCBI Taxonomy" id="1856"/>
    <lineage>
        <taxon>Bacteria</taxon>
        <taxon>Bacillati</taxon>
        <taxon>Actinomycetota</taxon>
        <taxon>Actinomycetes</taxon>
        <taxon>Frankiales</taxon>
        <taxon>Frankiaceae</taxon>
        <taxon>Frankia</taxon>
    </lineage>
</organism>
<feature type="region of interest" description="Disordered" evidence="1">
    <location>
        <begin position="32"/>
        <end position="51"/>
    </location>
</feature>
<dbReference type="Gene3D" id="3.90.550.10">
    <property type="entry name" value="Spore Coat Polysaccharide Biosynthesis Protein SpsA, Chain A"/>
    <property type="match status" value="1"/>
</dbReference>
<dbReference type="SUPFAM" id="SSF53448">
    <property type="entry name" value="Nucleotide-diphospho-sugar transferases"/>
    <property type="match status" value="1"/>
</dbReference>
<feature type="transmembrane region" description="Helical" evidence="2">
    <location>
        <begin position="365"/>
        <end position="390"/>
    </location>
</feature>
<evidence type="ECO:0000256" key="1">
    <source>
        <dbReference type="SAM" id="MobiDB-lite"/>
    </source>
</evidence>
<dbReference type="EMBL" id="JYFN01000009">
    <property type="protein sequence ID" value="KJE24048.1"/>
    <property type="molecule type" value="Genomic_DNA"/>
</dbReference>
<evidence type="ECO:0000313" key="3">
    <source>
        <dbReference type="EMBL" id="KJE24048.1"/>
    </source>
</evidence>
<dbReference type="InterPro" id="IPR017832">
    <property type="entry name" value="Glyco_trans_2_hopen-assoc_HpnB"/>
</dbReference>
<keyword evidence="2" id="KW-0812">Transmembrane</keyword>
<dbReference type="PANTHER" id="PTHR43646">
    <property type="entry name" value="GLYCOSYLTRANSFERASE"/>
    <property type="match status" value="1"/>
</dbReference>
<accession>A0A0D8BIF5</accession>
<feature type="transmembrane region" description="Helical" evidence="2">
    <location>
        <begin position="397"/>
        <end position="415"/>
    </location>
</feature>
<feature type="compositionally biased region" description="Basic and acidic residues" evidence="1">
    <location>
        <begin position="586"/>
        <end position="596"/>
    </location>
</feature>
<feature type="compositionally biased region" description="Basic and acidic residues" evidence="1">
    <location>
        <begin position="561"/>
        <end position="572"/>
    </location>
</feature>
<evidence type="ECO:0000313" key="4">
    <source>
        <dbReference type="Proteomes" id="UP000032545"/>
    </source>
</evidence>
<gene>
    <name evidence="3" type="ORF">FF36_01737</name>
</gene>